<feature type="chain" id="PRO_5026982394" evidence="2">
    <location>
        <begin position="25"/>
        <end position="270"/>
    </location>
</feature>
<accession>A0A6M4GWD3</accession>
<feature type="compositionally biased region" description="Polar residues" evidence="1">
    <location>
        <begin position="236"/>
        <end position="251"/>
    </location>
</feature>
<dbReference type="Proteomes" id="UP000501534">
    <property type="component" value="Chromosome"/>
</dbReference>
<feature type="signal peptide" evidence="2">
    <location>
        <begin position="1"/>
        <end position="24"/>
    </location>
</feature>
<keyword evidence="4" id="KW-1185">Reference proteome</keyword>
<feature type="region of interest" description="Disordered" evidence="1">
    <location>
        <begin position="232"/>
        <end position="270"/>
    </location>
</feature>
<evidence type="ECO:0000256" key="2">
    <source>
        <dbReference type="SAM" id="SignalP"/>
    </source>
</evidence>
<proteinExistence type="predicted"/>
<dbReference type="EMBL" id="CP053069">
    <property type="protein sequence ID" value="QJR09937.1"/>
    <property type="molecule type" value="Genomic_DNA"/>
</dbReference>
<dbReference type="KEGG" id="uru:DSM104443_00988"/>
<feature type="compositionally biased region" description="Low complexity" evidence="1">
    <location>
        <begin position="95"/>
        <end position="142"/>
    </location>
</feature>
<feature type="compositionally biased region" description="Polar residues" evidence="1">
    <location>
        <begin position="74"/>
        <end position="86"/>
    </location>
</feature>
<protein>
    <submittedName>
        <fullName evidence="3">Uncharacterized protein</fullName>
    </submittedName>
</protein>
<evidence type="ECO:0000256" key="1">
    <source>
        <dbReference type="SAM" id="MobiDB-lite"/>
    </source>
</evidence>
<evidence type="ECO:0000313" key="4">
    <source>
        <dbReference type="Proteomes" id="UP000501534"/>
    </source>
</evidence>
<evidence type="ECO:0000313" key="3">
    <source>
        <dbReference type="EMBL" id="QJR09937.1"/>
    </source>
</evidence>
<gene>
    <name evidence="3" type="ORF">DSM104443_00988</name>
</gene>
<dbReference type="RefSeq" id="WP_171090065.1">
    <property type="nucleotide sequence ID" value="NZ_CP053069.1"/>
</dbReference>
<name>A0A6M4GWD3_9PROT</name>
<feature type="region of interest" description="Disordered" evidence="1">
    <location>
        <begin position="60"/>
        <end position="148"/>
    </location>
</feature>
<sequence>MRQQRPTTLILAVSLALFANAALAQRATTGGGARVGGGTAAVAAPGAAANAATNANASTSANASTNANTGTQGSSTGIVANTSGGNQVVFGVPANGTQGSNTGNGTNPQPNLTQGQTTGTSNGTTTGTSNGSTTGTSNGSTSPGVVPSGVANLQARLFDSNGNMLTDANGRALLTDGVSVIGVGPAGVGFDGATIGVDPSQVVVANAMLAPTTVTGTTAITPELDRATRKELSKARQASRSNKQLLTSIAPRTNVDRTDQMADDPLPVRY</sequence>
<organism evidence="3 4">
    <name type="scientific">Usitatibacter rugosus</name>
    <dbReference type="NCBI Taxonomy" id="2732067"/>
    <lineage>
        <taxon>Bacteria</taxon>
        <taxon>Pseudomonadati</taxon>
        <taxon>Pseudomonadota</taxon>
        <taxon>Betaproteobacteria</taxon>
        <taxon>Nitrosomonadales</taxon>
        <taxon>Usitatibacteraceae</taxon>
        <taxon>Usitatibacter</taxon>
    </lineage>
</organism>
<reference evidence="3 4" key="1">
    <citation type="submission" date="2020-04" db="EMBL/GenBank/DDBJ databases">
        <title>Usitatibacter rugosus gen. nov., sp. nov. and Usitatibacter palustris sp. nov., novel members of Usitatibacteraceae fam. nov. within the order Nitrosomonadales isolated from soil.</title>
        <authorList>
            <person name="Huber K.J."/>
            <person name="Neumann-Schaal M."/>
            <person name="Geppert A."/>
            <person name="Luckner M."/>
            <person name="Wanner G."/>
            <person name="Overmann J."/>
        </authorList>
    </citation>
    <scope>NUCLEOTIDE SEQUENCE [LARGE SCALE GENOMIC DNA]</scope>
    <source>
        <strain evidence="3 4">0125_3</strain>
    </source>
</reference>
<keyword evidence="2" id="KW-0732">Signal</keyword>
<feature type="compositionally biased region" description="Low complexity" evidence="1">
    <location>
        <begin position="60"/>
        <end position="73"/>
    </location>
</feature>
<dbReference type="AlphaFoldDB" id="A0A6M4GWD3"/>